<proteinExistence type="predicted"/>
<dbReference type="AlphaFoldDB" id="R9A9A7"/>
<dbReference type="InterPro" id="IPR053720">
    <property type="entry name" value="Psm_Assembly_Chaperone"/>
</dbReference>
<dbReference type="OMA" id="IYYEPSV"/>
<gene>
    <name evidence="1" type="ORF">J056_003192</name>
</gene>
<dbReference type="KEGG" id="wic:J056_003192"/>
<organism evidence="1 2">
    <name type="scientific">Wallemia ichthyophaga (strain EXF-994 / CBS 113033)</name>
    <dbReference type="NCBI Taxonomy" id="1299270"/>
    <lineage>
        <taxon>Eukaryota</taxon>
        <taxon>Fungi</taxon>
        <taxon>Dikarya</taxon>
        <taxon>Basidiomycota</taxon>
        <taxon>Wallemiomycotina</taxon>
        <taxon>Wallemiomycetes</taxon>
        <taxon>Wallemiales</taxon>
        <taxon>Wallemiaceae</taxon>
        <taxon>Wallemia</taxon>
    </lineage>
</organism>
<reference evidence="2" key="1">
    <citation type="journal article" date="2013" name="BMC Genomics">
        <title>Genome and transcriptome sequencing of the halophilic fungus Wallemia ichthyophaga: haloadaptations present and absent.</title>
        <authorList>
            <person name="Zajc J."/>
            <person name="Liu Y."/>
            <person name="Dai W."/>
            <person name="Yang Z."/>
            <person name="Hu J."/>
            <person name="Gostincar C."/>
            <person name="Gunde-Cimerman N."/>
        </authorList>
    </citation>
    <scope>NUCLEOTIDE SEQUENCE [LARGE SCALE GENOMIC DNA]</scope>
    <source>
        <strain evidence="2">EXF-994 / CBS 113033</strain>
    </source>
</reference>
<dbReference type="HOGENOM" id="CLU_1908309_0_0_1"/>
<dbReference type="Proteomes" id="UP000014064">
    <property type="component" value="Unassembled WGS sequence"/>
</dbReference>
<protein>
    <recommendedName>
        <fullName evidence="3">Proteasome assembly chaperone 3</fullName>
    </recommendedName>
</protein>
<accession>R9A9A7</accession>
<dbReference type="RefSeq" id="XP_009270444.1">
    <property type="nucleotide sequence ID" value="XM_009272169.1"/>
</dbReference>
<keyword evidence="2" id="KW-1185">Reference proteome</keyword>
<evidence type="ECO:0008006" key="3">
    <source>
        <dbReference type="Google" id="ProtNLM"/>
    </source>
</evidence>
<sequence length="133" mass="14567">MSNAFPSTKTIQQGPFEASLEIYQDRVMVILTEIGRISSLVQVDIQDKEDVTDLIDGIYYEPSVHSNLLNLLGQFTNQEQLLSNAIATLLLKGSKSSSPLPFSTCVVGLGLSNKDEISRAKVVAMLHICNNLL</sequence>
<dbReference type="Gene3D" id="3.30.230.90">
    <property type="match status" value="1"/>
</dbReference>
<evidence type="ECO:0000313" key="2">
    <source>
        <dbReference type="Proteomes" id="UP000014064"/>
    </source>
</evidence>
<dbReference type="EMBL" id="KE007254">
    <property type="protein sequence ID" value="EOQ98702.1"/>
    <property type="molecule type" value="Genomic_DNA"/>
</dbReference>
<dbReference type="OrthoDB" id="5593278at2759"/>
<name>R9A9A7_WALI9</name>
<dbReference type="GeneID" id="20376144"/>
<evidence type="ECO:0000313" key="1">
    <source>
        <dbReference type="EMBL" id="EOQ98702.1"/>
    </source>
</evidence>